<dbReference type="AlphaFoldDB" id="A0A653CMG1"/>
<evidence type="ECO:0000313" key="1">
    <source>
        <dbReference type="EMBL" id="VEN48320.1"/>
    </source>
</evidence>
<evidence type="ECO:0000313" key="2">
    <source>
        <dbReference type="Proteomes" id="UP000410492"/>
    </source>
</evidence>
<organism evidence="1 2">
    <name type="scientific">Callosobruchus maculatus</name>
    <name type="common">Southern cowpea weevil</name>
    <name type="synonym">Pulse bruchid</name>
    <dbReference type="NCBI Taxonomy" id="64391"/>
    <lineage>
        <taxon>Eukaryota</taxon>
        <taxon>Metazoa</taxon>
        <taxon>Ecdysozoa</taxon>
        <taxon>Arthropoda</taxon>
        <taxon>Hexapoda</taxon>
        <taxon>Insecta</taxon>
        <taxon>Pterygota</taxon>
        <taxon>Neoptera</taxon>
        <taxon>Endopterygota</taxon>
        <taxon>Coleoptera</taxon>
        <taxon>Polyphaga</taxon>
        <taxon>Cucujiformia</taxon>
        <taxon>Chrysomeloidea</taxon>
        <taxon>Chrysomelidae</taxon>
        <taxon>Bruchinae</taxon>
        <taxon>Bruchini</taxon>
        <taxon>Callosobruchus</taxon>
    </lineage>
</organism>
<proteinExistence type="predicted"/>
<name>A0A653CMG1_CALMS</name>
<dbReference type="Proteomes" id="UP000410492">
    <property type="component" value="Unassembled WGS sequence"/>
</dbReference>
<dbReference type="EMBL" id="CAACVG010008068">
    <property type="protein sequence ID" value="VEN48320.1"/>
    <property type="molecule type" value="Genomic_DNA"/>
</dbReference>
<sequence length="40" mass="4708">MHNICKFLVWSRVICTPSTKLHTESSDVIMNRKIKFDLSK</sequence>
<reference evidence="1 2" key="1">
    <citation type="submission" date="2019-01" db="EMBL/GenBank/DDBJ databases">
        <authorList>
            <person name="Sayadi A."/>
        </authorList>
    </citation>
    <scope>NUCLEOTIDE SEQUENCE [LARGE SCALE GENOMIC DNA]</scope>
</reference>
<protein>
    <submittedName>
        <fullName evidence="1">Uncharacterized protein</fullName>
    </submittedName>
</protein>
<gene>
    <name evidence="1" type="ORF">CALMAC_LOCUS9813</name>
</gene>
<accession>A0A653CMG1</accession>
<keyword evidence="2" id="KW-1185">Reference proteome</keyword>